<proteinExistence type="predicted"/>
<dbReference type="RefSeq" id="WP_125598309.1">
    <property type="nucleotide sequence ID" value="NZ_JBHSSM010000018.1"/>
</dbReference>
<evidence type="ECO:0000313" key="3">
    <source>
        <dbReference type="EMBL" id="MFC6315604.1"/>
    </source>
</evidence>
<sequence>MTKQRYRQTLLKTLPALLVLLLFTHLKQTSGFDWRPRWTDLYLLISYGAGVPWAHWLGQRYWRQRREAKARSKAGTHSAAAMTSQPTTDPSTATVAPTAPTTAPTTETPASATPQSPGVRLTWLDHVFTFCGELVLACLWLLIGGLFALIYWPVTGLKQRGHQ</sequence>
<feature type="compositionally biased region" description="Low complexity" evidence="1">
    <location>
        <begin position="86"/>
        <end position="116"/>
    </location>
</feature>
<protein>
    <recommendedName>
        <fullName evidence="5">Integral membrane protein</fullName>
    </recommendedName>
</protein>
<gene>
    <name evidence="3" type="ORF">ACFQHW_08525</name>
</gene>
<keyword evidence="2" id="KW-0472">Membrane</keyword>
<keyword evidence="4" id="KW-1185">Reference proteome</keyword>
<name>A0ABW1UNQ1_9LACO</name>
<feature type="region of interest" description="Disordered" evidence="1">
    <location>
        <begin position="73"/>
        <end position="116"/>
    </location>
</feature>
<evidence type="ECO:0000313" key="4">
    <source>
        <dbReference type="Proteomes" id="UP001596310"/>
    </source>
</evidence>
<comment type="caution">
    <text evidence="3">The sequence shown here is derived from an EMBL/GenBank/DDBJ whole genome shotgun (WGS) entry which is preliminary data.</text>
</comment>
<keyword evidence="2" id="KW-0812">Transmembrane</keyword>
<dbReference type="EMBL" id="JBHSSM010000018">
    <property type="protein sequence ID" value="MFC6315604.1"/>
    <property type="molecule type" value="Genomic_DNA"/>
</dbReference>
<evidence type="ECO:0008006" key="5">
    <source>
        <dbReference type="Google" id="ProtNLM"/>
    </source>
</evidence>
<feature type="transmembrane region" description="Helical" evidence="2">
    <location>
        <begin position="127"/>
        <end position="152"/>
    </location>
</feature>
<accession>A0ABW1UNQ1</accession>
<reference evidence="4" key="1">
    <citation type="journal article" date="2019" name="Int. J. Syst. Evol. Microbiol.">
        <title>The Global Catalogue of Microorganisms (GCM) 10K type strain sequencing project: providing services to taxonomists for standard genome sequencing and annotation.</title>
        <authorList>
            <consortium name="The Broad Institute Genomics Platform"/>
            <consortium name="The Broad Institute Genome Sequencing Center for Infectious Disease"/>
            <person name="Wu L."/>
            <person name="Ma J."/>
        </authorList>
    </citation>
    <scope>NUCLEOTIDE SEQUENCE [LARGE SCALE GENOMIC DNA]</scope>
    <source>
        <strain evidence="4">CCM 8897</strain>
    </source>
</reference>
<keyword evidence="2" id="KW-1133">Transmembrane helix</keyword>
<evidence type="ECO:0000256" key="2">
    <source>
        <dbReference type="SAM" id="Phobius"/>
    </source>
</evidence>
<organism evidence="3 4">
    <name type="scientific">Lapidilactobacillus achengensis</name>
    <dbReference type="NCBI Taxonomy" id="2486000"/>
    <lineage>
        <taxon>Bacteria</taxon>
        <taxon>Bacillati</taxon>
        <taxon>Bacillota</taxon>
        <taxon>Bacilli</taxon>
        <taxon>Lactobacillales</taxon>
        <taxon>Lactobacillaceae</taxon>
        <taxon>Lapidilactobacillus</taxon>
    </lineage>
</organism>
<feature type="transmembrane region" description="Helical" evidence="2">
    <location>
        <begin position="41"/>
        <end position="58"/>
    </location>
</feature>
<dbReference type="Proteomes" id="UP001596310">
    <property type="component" value="Unassembled WGS sequence"/>
</dbReference>
<evidence type="ECO:0000256" key="1">
    <source>
        <dbReference type="SAM" id="MobiDB-lite"/>
    </source>
</evidence>